<keyword evidence="3" id="KW-1185">Reference proteome</keyword>
<accession>A0A6A5QM23</accession>
<proteinExistence type="predicted"/>
<dbReference type="PROSITE" id="PS50835">
    <property type="entry name" value="IG_LIKE"/>
    <property type="match status" value="1"/>
</dbReference>
<dbReference type="EMBL" id="ML979135">
    <property type="protein sequence ID" value="KAF1916483.1"/>
    <property type="molecule type" value="Genomic_DNA"/>
</dbReference>
<sequence length="105" mass="11393">MAKLGEEEDLQNCCILLLAFGKVLRISRCSEEVPIGMHPTPLPPLLSGPSSSCWPFVAVYRQQGKGKSTTTMDPLSCQSSGILPTLPYSCSQTVLVAWLRLSTPK</sequence>
<dbReference type="AlphaFoldDB" id="A0A6A5QM23"/>
<reference evidence="2" key="1">
    <citation type="journal article" date="2020" name="Stud. Mycol.">
        <title>101 Dothideomycetes genomes: a test case for predicting lifestyles and emergence of pathogens.</title>
        <authorList>
            <person name="Haridas S."/>
            <person name="Albert R."/>
            <person name="Binder M."/>
            <person name="Bloem J."/>
            <person name="Labutti K."/>
            <person name="Salamov A."/>
            <person name="Andreopoulos B."/>
            <person name="Baker S."/>
            <person name="Barry K."/>
            <person name="Bills G."/>
            <person name="Bluhm B."/>
            <person name="Cannon C."/>
            <person name="Castanera R."/>
            <person name="Culley D."/>
            <person name="Daum C."/>
            <person name="Ezra D."/>
            <person name="Gonzalez J."/>
            <person name="Henrissat B."/>
            <person name="Kuo A."/>
            <person name="Liang C."/>
            <person name="Lipzen A."/>
            <person name="Lutzoni F."/>
            <person name="Magnuson J."/>
            <person name="Mondo S."/>
            <person name="Nolan M."/>
            <person name="Ohm R."/>
            <person name="Pangilinan J."/>
            <person name="Park H.-J."/>
            <person name="Ramirez L."/>
            <person name="Alfaro M."/>
            <person name="Sun H."/>
            <person name="Tritt A."/>
            <person name="Yoshinaga Y."/>
            <person name="Zwiers L.-H."/>
            <person name="Turgeon B."/>
            <person name="Goodwin S."/>
            <person name="Spatafora J."/>
            <person name="Crous P."/>
            <person name="Grigoriev I."/>
        </authorList>
    </citation>
    <scope>NUCLEOTIDE SEQUENCE</scope>
    <source>
        <strain evidence="2">HMLAC05119</strain>
    </source>
</reference>
<evidence type="ECO:0000313" key="3">
    <source>
        <dbReference type="Proteomes" id="UP000800096"/>
    </source>
</evidence>
<dbReference type="InterPro" id="IPR007110">
    <property type="entry name" value="Ig-like_dom"/>
</dbReference>
<feature type="domain" description="Ig-like" evidence="1">
    <location>
        <begin position="55"/>
        <end position="105"/>
    </location>
</feature>
<evidence type="ECO:0000259" key="1">
    <source>
        <dbReference type="PROSITE" id="PS50835"/>
    </source>
</evidence>
<name>A0A6A5QM23_AMPQU</name>
<protein>
    <recommendedName>
        <fullName evidence="1">Ig-like domain-containing protein</fullName>
    </recommendedName>
</protein>
<gene>
    <name evidence="2" type="ORF">BDU57DRAFT_516620</name>
</gene>
<organism evidence="2 3">
    <name type="scientific">Ampelomyces quisqualis</name>
    <name type="common">Powdery mildew agent</name>
    <dbReference type="NCBI Taxonomy" id="50730"/>
    <lineage>
        <taxon>Eukaryota</taxon>
        <taxon>Fungi</taxon>
        <taxon>Dikarya</taxon>
        <taxon>Ascomycota</taxon>
        <taxon>Pezizomycotina</taxon>
        <taxon>Dothideomycetes</taxon>
        <taxon>Pleosporomycetidae</taxon>
        <taxon>Pleosporales</taxon>
        <taxon>Pleosporineae</taxon>
        <taxon>Phaeosphaeriaceae</taxon>
        <taxon>Ampelomyces</taxon>
    </lineage>
</organism>
<dbReference type="Proteomes" id="UP000800096">
    <property type="component" value="Unassembled WGS sequence"/>
</dbReference>
<evidence type="ECO:0000313" key="2">
    <source>
        <dbReference type="EMBL" id="KAF1916483.1"/>
    </source>
</evidence>